<feature type="compositionally biased region" description="Basic and acidic residues" evidence="1">
    <location>
        <begin position="310"/>
        <end position="330"/>
    </location>
</feature>
<keyword evidence="3" id="KW-1185">Reference proteome</keyword>
<feature type="region of interest" description="Disordered" evidence="1">
    <location>
        <begin position="61"/>
        <end position="102"/>
    </location>
</feature>
<feature type="compositionally biased region" description="Basic and acidic residues" evidence="1">
    <location>
        <begin position="176"/>
        <end position="205"/>
    </location>
</feature>
<dbReference type="KEGG" id="tva:4752267"/>
<feature type="region of interest" description="Disordered" evidence="1">
    <location>
        <begin position="152"/>
        <end position="245"/>
    </location>
</feature>
<dbReference type="Proteomes" id="UP000001542">
    <property type="component" value="Unassembled WGS sequence"/>
</dbReference>
<proteinExistence type="predicted"/>
<protein>
    <submittedName>
        <fullName evidence="2">Uncharacterized protein</fullName>
    </submittedName>
</protein>
<evidence type="ECO:0000313" key="3">
    <source>
        <dbReference type="Proteomes" id="UP000001542"/>
    </source>
</evidence>
<dbReference type="RefSeq" id="XP_001307461.1">
    <property type="nucleotide sequence ID" value="XM_001307460.1"/>
</dbReference>
<reference evidence="2" key="1">
    <citation type="submission" date="2006-10" db="EMBL/GenBank/DDBJ databases">
        <authorList>
            <person name="Amadeo P."/>
            <person name="Zhao Q."/>
            <person name="Wortman J."/>
            <person name="Fraser-Liggett C."/>
            <person name="Carlton J."/>
        </authorList>
    </citation>
    <scope>NUCLEOTIDE SEQUENCE</scope>
    <source>
        <strain evidence="2">G3</strain>
    </source>
</reference>
<dbReference type="InParanoid" id="A2FKN3"/>
<dbReference type="VEuPathDB" id="TrichDB:TVAGG3_0403220"/>
<dbReference type="EMBL" id="DS113852">
    <property type="protein sequence ID" value="EAX94531.1"/>
    <property type="molecule type" value="Genomic_DNA"/>
</dbReference>
<reference evidence="2" key="2">
    <citation type="journal article" date="2007" name="Science">
        <title>Draft genome sequence of the sexually transmitted pathogen Trichomonas vaginalis.</title>
        <authorList>
            <person name="Carlton J.M."/>
            <person name="Hirt R.P."/>
            <person name="Silva J.C."/>
            <person name="Delcher A.L."/>
            <person name="Schatz M."/>
            <person name="Zhao Q."/>
            <person name="Wortman J.R."/>
            <person name="Bidwell S.L."/>
            <person name="Alsmark U.C.M."/>
            <person name="Besteiro S."/>
            <person name="Sicheritz-Ponten T."/>
            <person name="Noel C.J."/>
            <person name="Dacks J.B."/>
            <person name="Foster P.G."/>
            <person name="Simillion C."/>
            <person name="Van de Peer Y."/>
            <person name="Miranda-Saavedra D."/>
            <person name="Barton G.J."/>
            <person name="Westrop G.D."/>
            <person name="Mueller S."/>
            <person name="Dessi D."/>
            <person name="Fiori P.L."/>
            <person name="Ren Q."/>
            <person name="Paulsen I."/>
            <person name="Zhang H."/>
            <person name="Bastida-Corcuera F.D."/>
            <person name="Simoes-Barbosa A."/>
            <person name="Brown M.T."/>
            <person name="Hayes R.D."/>
            <person name="Mukherjee M."/>
            <person name="Okumura C.Y."/>
            <person name="Schneider R."/>
            <person name="Smith A.J."/>
            <person name="Vanacova S."/>
            <person name="Villalvazo M."/>
            <person name="Haas B.J."/>
            <person name="Pertea M."/>
            <person name="Feldblyum T.V."/>
            <person name="Utterback T.R."/>
            <person name="Shu C.L."/>
            <person name="Osoegawa K."/>
            <person name="de Jong P.J."/>
            <person name="Hrdy I."/>
            <person name="Horvathova L."/>
            <person name="Zubacova Z."/>
            <person name="Dolezal P."/>
            <person name="Malik S.B."/>
            <person name="Logsdon J.M. Jr."/>
            <person name="Henze K."/>
            <person name="Gupta A."/>
            <person name="Wang C.C."/>
            <person name="Dunne R.L."/>
            <person name="Upcroft J.A."/>
            <person name="Upcroft P."/>
            <person name="White O."/>
            <person name="Salzberg S.L."/>
            <person name="Tang P."/>
            <person name="Chiu C.-H."/>
            <person name="Lee Y.-S."/>
            <person name="Embley T.M."/>
            <person name="Coombs G.H."/>
            <person name="Mottram J.C."/>
            <person name="Tachezy J."/>
            <person name="Fraser-Liggett C.M."/>
            <person name="Johnson P.J."/>
        </authorList>
    </citation>
    <scope>NUCLEOTIDE SEQUENCE [LARGE SCALE GENOMIC DNA]</scope>
    <source>
        <strain evidence="2">G3</strain>
    </source>
</reference>
<gene>
    <name evidence="2" type="ORF">TVAG_429730</name>
</gene>
<name>A2FKN3_TRIV3</name>
<feature type="compositionally biased region" description="Basic and acidic residues" evidence="1">
    <location>
        <begin position="75"/>
        <end position="85"/>
    </location>
</feature>
<dbReference type="AlphaFoldDB" id="A2FKN3"/>
<evidence type="ECO:0000313" key="2">
    <source>
        <dbReference type="EMBL" id="EAX94531.1"/>
    </source>
</evidence>
<organism evidence="2 3">
    <name type="scientific">Trichomonas vaginalis (strain ATCC PRA-98 / G3)</name>
    <dbReference type="NCBI Taxonomy" id="412133"/>
    <lineage>
        <taxon>Eukaryota</taxon>
        <taxon>Metamonada</taxon>
        <taxon>Parabasalia</taxon>
        <taxon>Trichomonadida</taxon>
        <taxon>Trichomonadidae</taxon>
        <taxon>Trichomonas</taxon>
    </lineage>
</organism>
<accession>A2FKN3</accession>
<sequence>MTFIHPKSKHSKNIIQEYYPHVELPDSIPCPIPLPNEYLKMGIPMDQNEIQENNAFIIDGSDDENEASLPTNPSIDDKNKNKLTENDINQGNYPLKKKSKQVQNIKRRKFKPAMIRKTEQENESDSDSLMQVETIQKLPNESDLDLSLMETGPQKKQKDWKKKTQLQRPKPVSPTKIDDIPELKEEMEEEKPKINEVDWNSKEQPKQTVIIIKPPEPISETHDTPKIPLQIRPPSADKPMPSLPRTHAAAINPRLLKARPKPPTLLANVRAPENPECERPLSAPDNERMPVYVRPGQRPASYSSQNQEPVKIEIKSENKPEEKKEEEKKPQIEFVEPDNENVIAKGSTDQIEYILSSKKLSQGKRKKEEKTHYTVSFESKMHLGMVRNYVRIFENCEPLFSLKTKKTKEDKEIAVCKGHDAHINSSNKDGIIIVANNATDFSLREGSNIGTELVTVRTNLPDGKSKSRNRIFVHNLENSKASVGLTGFVEENQINKMSFKDGHDNIWIKLTFLGSNTINAECNKYIDPMRCLTICFALFTAKDD</sequence>
<evidence type="ECO:0000256" key="1">
    <source>
        <dbReference type="SAM" id="MobiDB-lite"/>
    </source>
</evidence>
<dbReference type="VEuPathDB" id="TrichDB:TVAG_429730"/>
<feature type="region of interest" description="Disordered" evidence="1">
    <location>
        <begin position="265"/>
        <end position="330"/>
    </location>
</feature>